<dbReference type="EMBL" id="FQVN01000002">
    <property type="protein sequence ID" value="SHF03127.1"/>
    <property type="molecule type" value="Genomic_DNA"/>
</dbReference>
<evidence type="ECO:0000259" key="7">
    <source>
        <dbReference type="PROSITE" id="PS51755"/>
    </source>
</evidence>
<dbReference type="SUPFAM" id="SSF52540">
    <property type="entry name" value="P-loop containing nucleoside triphosphate hydrolases"/>
    <property type="match status" value="1"/>
</dbReference>
<reference evidence="8 9" key="1">
    <citation type="submission" date="2016-11" db="EMBL/GenBank/DDBJ databases">
        <authorList>
            <person name="Jaros S."/>
            <person name="Januszkiewicz K."/>
            <person name="Wedrychowicz H."/>
        </authorList>
    </citation>
    <scope>NUCLEOTIDE SEQUENCE [LARGE SCALE GENOMIC DNA]</scope>
    <source>
        <strain evidence="8 9">DSM 44523</strain>
    </source>
</reference>
<dbReference type="PRINTS" id="PR00364">
    <property type="entry name" value="DISEASERSIST"/>
</dbReference>
<dbReference type="SUPFAM" id="SSF48452">
    <property type="entry name" value="TPR-like"/>
    <property type="match status" value="1"/>
</dbReference>
<dbReference type="GO" id="GO:0000160">
    <property type="term" value="P:phosphorelay signal transduction system"/>
    <property type="evidence" value="ECO:0007669"/>
    <property type="project" value="InterPro"/>
</dbReference>
<dbReference type="Gene3D" id="3.40.50.300">
    <property type="entry name" value="P-loop containing nucleotide triphosphate hydrolases"/>
    <property type="match status" value="1"/>
</dbReference>
<dbReference type="Pfam" id="PF03704">
    <property type="entry name" value="BTAD"/>
    <property type="match status" value="1"/>
</dbReference>
<dbReference type="GO" id="GO:0043531">
    <property type="term" value="F:ADP binding"/>
    <property type="evidence" value="ECO:0007669"/>
    <property type="project" value="InterPro"/>
</dbReference>
<keyword evidence="2" id="KW-0805">Transcription regulation</keyword>
<dbReference type="InterPro" id="IPR027417">
    <property type="entry name" value="P-loop_NTPase"/>
</dbReference>
<evidence type="ECO:0000256" key="5">
    <source>
        <dbReference type="PROSITE-ProRule" id="PRU01091"/>
    </source>
</evidence>
<dbReference type="Proteomes" id="UP000184501">
    <property type="component" value="Unassembled WGS sequence"/>
</dbReference>
<comment type="similarity">
    <text evidence="1">Belongs to the AfsR/DnrI/RedD regulatory family.</text>
</comment>
<dbReference type="InterPro" id="IPR036388">
    <property type="entry name" value="WH-like_DNA-bd_sf"/>
</dbReference>
<feature type="region of interest" description="Disordered" evidence="6">
    <location>
        <begin position="244"/>
        <end position="264"/>
    </location>
</feature>
<sequence length="804" mass="86933">MEFRVLGAVEALVDGEPVQLGHARQRSVLAVLLAEANGLVPVGRLVDRVWAEHPPRQARDTLYGYLYRLRRALAAADVVITRGPGGYTLAVEEQAVDLHRFRHLVAKARSAADADALVLLSEAFALWRGDPFTGLDTPWADDQRRTLERERWCAELDRNDIGLRLGDHHALLPAMTAMAARHDLDERLAGQLMLALHRCGRPAEALDHYRQFRCRLAEQLGADPRPDLQRLHQRILDGDPRLATPARVAPQSSAPPAPRQLPGLPARFTGRAAELGRLDAVLGGASGGPEWGSGPGRGSGPVAVAVVGGVGGVGKTWLALRWAHENLDRFPDGQLFVNLRGYDARERPVAPTAVLRSFLHALGVAPTAVPSDVDSQVGLYRSLLAERRVLVVLDNAADSEQVRPLLPGSPSCAVLVTSRRRLTALATTQGARLLELDPLTPAESRTLLAGHLDQARMLAEPEAVAELLDRCAGLPLAIGIVAARTATRPDFPLAALAAELRDGATRLDALDAGELGVDLRSVFDSSWRALEPDSADLLRLVALAPGPDIGLPAVASLAALPVRRVRSLLANLANAHLVQQSASGRYRVHDLVRLYAAERAQDDLRADLRTAALRRVVDHYVHAATAGVRLLAPGQPWGEDDPLAPGVWPERLTSPSAARAWFDAERRCLTAVRKLAAERGWHRAASRLAWAESVDRWRGENRHDRPVAGRLVLASGRSDEEPASLCRPGRFPGHAGAHPFLPVGSGENGLEFPCLGQDHCGQTGAHRGLAALCAQQRGSQHGVQPVRCVRFGLMVVRHIPEPRR</sequence>
<dbReference type="SUPFAM" id="SSF46894">
    <property type="entry name" value="C-terminal effector domain of the bipartite response regulators"/>
    <property type="match status" value="1"/>
</dbReference>
<dbReference type="SMART" id="SM00862">
    <property type="entry name" value="Trans_reg_C"/>
    <property type="match status" value="1"/>
</dbReference>
<dbReference type="PROSITE" id="PS51755">
    <property type="entry name" value="OMPR_PHOB"/>
    <property type="match status" value="1"/>
</dbReference>
<proteinExistence type="inferred from homology"/>
<dbReference type="GO" id="GO:0003677">
    <property type="term" value="F:DNA binding"/>
    <property type="evidence" value="ECO:0007669"/>
    <property type="project" value="UniProtKB-UniRule"/>
</dbReference>
<dbReference type="InterPro" id="IPR016032">
    <property type="entry name" value="Sig_transdc_resp-reg_C-effctor"/>
</dbReference>
<dbReference type="PANTHER" id="PTHR35807:SF1">
    <property type="entry name" value="TRANSCRIPTIONAL REGULATOR REDD"/>
    <property type="match status" value="1"/>
</dbReference>
<accession>A0A1M4YBL0</accession>
<gene>
    <name evidence="8" type="ORF">SAMN05444320_102305</name>
</gene>
<evidence type="ECO:0000256" key="3">
    <source>
        <dbReference type="ARBA" id="ARBA00023125"/>
    </source>
</evidence>
<dbReference type="InterPro" id="IPR051677">
    <property type="entry name" value="AfsR-DnrI-RedD_regulator"/>
</dbReference>
<evidence type="ECO:0000256" key="2">
    <source>
        <dbReference type="ARBA" id="ARBA00023015"/>
    </source>
</evidence>
<dbReference type="AlphaFoldDB" id="A0A1M4YBL0"/>
<dbReference type="Gene3D" id="1.25.40.10">
    <property type="entry name" value="Tetratricopeptide repeat domain"/>
    <property type="match status" value="1"/>
</dbReference>
<keyword evidence="4" id="KW-0804">Transcription</keyword>
<evidence type="ECO:0000313" key="9">
    <source>
        <dbReference type="Proteomes" id="UP000184501"/>
    </source>
</evidence>
<evidence type="ECO:0000256" key="1">
    <source>
        <dbReference type="ARBA" id="ARBA00005820"/>
    </source>
</evidence>
<organism evidence="8 9">
    <name type="scientific">Streptoalloteichus hindustanus</name>
    <dbReference type="NCBI Taxonomy" id="2017"/>
    <lineage>
        <taxon>Bacteria</taxon>
        <taxon>Bacillati</taxon>
        <taxon>Actinomycetota</taxon>
        <taxon>Actinomycetes</taxon>
        <taxon>Pseudonocardiales</taxon>
        <taxon>Pseudonocardiaceae</taxon>
        <taxon>Streptoalloteichus</taxon>
    </lineage>
</organism>
<evidence type="ECO:0000256" key="6">
    <source>
        <dbReference type="SAM" id="MobiDB-lite"/>
    </source>
</evidence>
<evidence type="ECO:0000256" key="4">
    <source>
        <dbReference type="ARBA" id="ARBA00023163"/>
    </source>
</evidence>
<keyword evidence="3 5" id="KW-0238">DNA-binding</keyword>
<feature type="domain" description="OmpR/PhoB-type" evidence="7">
    <location>
        <begin position="1"/>
        <end position="91"/>
    </location>
</feature>
<dbReference type="PANTHER" id="PTHR35807">
    <property type="entry name" value="TRANSCRIPTIONAL REGULATOR REDD-RELATED"/>
    <property type="match status" value="1"/>
</dbReference>
<dbReference type="STRING" id="2017.SAMN05444320_102305"/>
<name>A0A1M4YBL0_STRHI</name>
<dbReference type="InterPro" id="IPR011990">
    <property type="entry name" value="TPR-like_helical_dom_sf"/>
</dbReference>
<evidence type="ECO:0000313" key="8">
    <source>
        <dbReference type="EMBL" id="SHF03127.1"/>
    </source>
</evidence>
<dbReference type="Gene3D" id="1.10.10.10">
    <property type="entry name" value="Winged helix-like DNA-binding domain superfamily/Winged helix DNA-binding domain"/>
    <property type="match status" value="1"/>
</dbReference>
<protein>
    <submittedName>
        <fullName evidence="8">DNA-binding transcriptional activator of the SARP family</fullName>
    </submittedName>
</protein>
<feature type="DNA-binding region" description="OmpR/PhoB-type" evidence="5">
    <location>
        <begin position="1"/>
        <end position="91"/>
    </location>
</feature>
<dbReference type="InterPro" id="IPR001867">
    <property type="entry name" value="OmpR/PhoB-type_DNA-bd"/>
</dbReference>
<dbReference type="OrthoDB" id="3275754at2"/>
<dbReference type="CDD" id="cd15831">
    <property type="entry name" value="BTAD"/>
    <property type="match status" value="1"/>
</dbReference>
<keyword evidence="9" id="KW-1185">Reference proteome</keyword>
<dbReference type="SMART" id="SM01043">
    <property type="entry name" value="BTAD"/>
    <property type="match status" value="1"/>
</dbReference>
<dbReference type="GO" id="GO:0006355">
    <property type="term" value="P:regulation of DNA-templated transcription"/>
    <property type="evidence" value="ECO:0007669"/>
    <property type="project" value="InterPro"/>
</dbReference>
<dbReference type="InterPro" id="IPR005158">
    <property type="entry name" value="BTAD"/>
</dbReference>